<name>A0A1X2EZ48_9MYCO</name>
<keyword evidence="2" id="KW-0732">Signal</keyword>
<comment type="caution">
    <text evidence="3">The sequence shown here is derived from an EMBL/GenBank/DDBJ whole genome shotgun (WGS) entry which is preliminary data.</text>
</comment>
<dbReference type="OrthoDB" id="4641093at2"/>
<feature type="region of interest" description="Disordered" evidence="1">
    <location>
        <begin position="29"/>
        <end position="69"/>
    </location>
</feature>
<sequence length="69" mass="7324">MTITRRVAAGFTLAAAPALIFLGAATANAETSPTTTGPKVTHHEAFPHQSHMPEPGTSAHHHHQRNHAK</sequence>
<evidence type="ECO:0000256" key="2">
    <source>
        <dbReference type="SAM" id="SignalP"/>
    </source>
</evidence>
<evidence type="ECO:0000313" key="4">
    <source>
        <dbReference type="Proteomes" id="UP000193964"/>
    </source>
</evidence>
<feature type="chain" id="PRO_5012191400" description="Secreted protein" evidence="2">
    <location>
        <begin position="30"/>
        <end position="69"/>
    </location>
</feature>
<dbReference type="AlphaFoldDB" id="A0A1X2EZ48"/>
<dbReference type="Proteomes" id="UP000193964">
    <property type="component" value="Unassembled WGS sequence"/>
</dbReference>
<dbReference type="EMBL" id="LQQA01000030">
    <property type="protein sequence ID" value="ORX11462.1"/>
    <property type="molecule type" value="Genomic_DNA"/>
</dbReference>
<protein>
    <recommendedName>
        <fullName evidence="5">Secreted protein</fullName>
    </recommendedName>
</protein>
<feature type="compositionally biased region" description="Basic residues" evidence="1">
    <location>
        <begin position="59"/>
        <end position="69"/>
    </location>
</feature>
<evidence type="ECO:0000313" key="3">
    <source>
        <dbReference type="EMBL" id="ORX11462.1"/>
    </source>
</evidence>
<evidence type="ECO:0000256" key="1">
    <source>
        <dbReference type="SAM" id="MobiDB-lite"/>
    </source>
</evidence>
<gene>
    <name evidence="3" type="ORF">AWC31_32670</name>
</gene>
<reference evidence="3 4" key="1">
    <citation type="submission" date="2016-01" db="EMBL/GenBank/DDBJ databases">
        <title>The new phylogeny of the genus Mycobacterium.</title>
        <authorList>
            <person name="Tarcisio F."/>
            <person name="Conor M."/>
            <person name="Antonella G."/>
            <person name="Elisabetta G."/>
            <person name="Giulia F.S."/>
            <person name="Sara T."/>
            <person name="Anna F."/>
            <person name="Clotilde B."/>
            <person name="Roberto B."/>
            <person name="Veronica D.S."/>
            <person name="Fabio R."/>
            <person name="Monica P."/>
            <person name="Olivier J."/>
            <person name="Enrico T."/>
            <person name="Nicola S."/>
        </authorList>
    </citation>
    <scope>NUCLEOTIDE SEQUENCE [LARGE SCALE GENOMIC DNA]</scope>
    <source>
        <strain evidence="3 4">ATCC 700010</strain>
    </source>
</reference>
<organism evidence="3 4">
    <name type="scientific">Mycolicibacterium wolinskyi</name>
    <dbReference type="NCBI Taxonomy" id="59750"/>
    <lineage>
        <taxon>Bacteria</taxon>
        <taxon>Bacillati</taxon>
        <taxon>Actinomycetota</taxon>
        <taxon>Actinomycetes</taxon>
        <taxon>Mycobacteriales</taxon>
        <taxon>Mycobacteriaceae</taxon>
        <taxon>Mycolicibacterium</taxon>
    </lineage>
</organism>
<proteinExistence type="predicted"/>
<feature type="signal peptide" evidence="2">
    <location>
        <begin position="1"/>
        <end position="29"/>
    </location>
</feature>
<evidence type="ECO:0008006" key="5">
    <source>
        <dbReference type="Google" id="ProtNLM"/>
    </source>
</evidence>
<dbReference type="RefSeq" id="WP_085146423.1">
    <property type="nucleotide sequence ID" value="NZ_JACKUA010000032.1"/>
</dbReference>
<feature type="compositionally biased region" description="Polar residues" evidence="1">
    <location>
        <begin position="29"/>
        <end position="38"/>
    </location>
</feature>
<accession>A0A1X2EZ48</accession>